<dbReference type="PROSITE" id="PS50096">
    <property type="entry name" value="IQ"/>
    <property type="match status" value="1"/>
</dbReference>
<dbReference type="SUPFAM" id="SSF53254">
    <property type="entry name" value="Phosphoglycerate mutase-like"/>
    <property type="match status" value="1"/>
</dbReference>
<protein>
    <submittedName>
        <fullName evidence="4">Histidine acid phosphatase</fullName>
    </submittedName>
</protein>
<name>A0A183FSX7_HELPZ</name>
<feature type="transmembrane region" description="Helical" evidence="2">
    <location>
        <begin position="361"/>
        <end position="382"/>
    </location>
</feature>
<keyword evidence="2" id="KW-0472">Membrane</keyword>
<accession>A0A183FSX7</accession>
<dbReference type="Pfam" id="PF00328">
    <property type="entry name" value="His_Phos_2"/>
    <property type="match status" value="1"/>
</dbReference>
<proteinExistence type="inferred from homology"/>
<sequence>LQAYQRGEFIRQRYGDFLGQVYRPSEIHVWTGNDNRTVASAEAVLAAAFKPDAEHKWSNKLDWQPVAVHTDPTIDWVSTGINGVCPEYERTYFESPAYLEILAPFDPELISFLENSTGVSIESPIDFNHVIDSLMTKVGDVLFVRYIYSMSRPSLDFLEITPQYSWIPTASESFPQEIANVLNHPVCPLQMILNDKALPYPKWAEPLRQNVSAIRTTFHQRMVDSQNDTAGRYHLEMLLSFIEDHLNRPVDKKNKAVFVSGHDTNFLTIGRQLGDSTMANEMVSYAALLAIELHLNNGTYYVELWHAPSLEAELTRLNIPLCMNPCKLDTLQNALKDRRLTRTAWELECRGFGPQGMDDSIITASMILLLAVFIISTVVLACTTFSYRKQLKELQDPERRRLLEES</sequence>
<dbReference type="GO" id="GO:0016791">
    <property type="term" value="F:phosphatase activity"/>
    <property type="evidence" value="ECO:0007669"/>
    <property type="project" value="UniProtKB-ARBA"/>
</dbReference>
<dbReference type="PANTHER" id="PTHR11567">
    <property type="entry name" value="ACID PHOSPHATASE-RELATED"/>
    <property type="match status" value="1"/>
</dbReference>
<evidence type="ECO:0000313" key="3">
    <source>
        <dbReference type="Proteomes" id="UP000050761"/>
    </source>
</evidence>
<comment type="similarity">
    <text evidence="1">Belongs to the histidine acid phosphatase family.</text>
</comment>
<evidence type="ECO:0000256" key="2">
    <source>
        <dbReference type="SAM" id="Phobius"/>
    </source>
</evidence>
<dbReference type="Proteomes" id="UP000050761">
    <property type="component" value="Unassembled WGS sequence"/>
</dbReference>
<dbReference type="AlphaFoldDB" id="A0A183FSX7"/>
<evidence type="ECO:0000256" key="1">
    <source>
        <dbReference type="ARBA" id="ARBA00005375"/>
    </source>
</evidence>
<dbReference type="WBParaSite" id="HPBE_0001111501-mRNA-1">
    <property type="protein sequence ID" value="HPBE_0001111501-mRNA-1"/>
    <property type="gene ID" value="HPBE_0001111501"/>
</dbReference>
<keyword evidence="2" id="KW-0812">Transmembrane</keyword>
<dbReference type="InterPro" id="IPR029033">
    <property type="entry name" value="His_PPase_superfam"/>
</dbReference>
<dbReference type="PANTHER" id="PTHR11567:SF171">
    <property type="entry name" value="ACID PHOSPHATASE FAMILY"/>
    <property type="match status" value="1"/>
</dbReference>
<keyword evidence="3" id="KW-1185">Reference proteome</keyword>
<dbReference type="Gene3D" id="3.40.50.1240">
    <property type="entry name" value="Phosphoglycerate mutase-like"/>
    <property type="match status" value="1"/>
</dbReference>
<organism evidence="3 4">
    <name type="scientific">Heligmosomoides polygyrus</name>
    <name type="common">Parasitic roundworm</name>
    <dbReference type="NCBI Taxonomy" id="6339"/>
    <lineage>
        <taxon>Eukaryota</taxon>
        <taxon>Metazoa</taxon>
        <taxon>Ecdysozoa</taxon>
        <taxon>Nematoda</taxon>
        <taxon>Chromadorea</taxon>
        <taxon>Rhabditida</taxon>
        <taxon>Rhabditina</taxon>
        <taxon>Rhabditomorpha</taxon>
        <taxon>Strongyloidea</taxon>
        <taxon>Heligmosomidae</taxon>
        <taxon>Heligmosomoides</taxon>
    </lineage>
</organism>
<reference evidence="4" key="1">
    <citation type="submission" date="2019-09" db="UniProtKB">
        <authorList>
            <consortium name="WormBaseParasite"/>
        </authorList>
    </citation>
    <scope>IDENTIFICATION</scope>
</reference>
<dbReference type="InterPro" id="IPR050645">
    <property type="entry name" value="Histidine_acid_phosphatase"/>
</dbReference>
<dbReference type="InterPro" id="IPR000560">
    <property type="entry name" value="His_Pase_clade-2"/>
</dbReference>
<evidence type="ECO:0000313" key="4">
    <source>
        <dbReference type="WBParaSite" id="HPBE_0001111501-mRNA-1"/>
    </source>
</evidence>
<keyword evidence="2" id="KW-1133">Transmembrane helix</keyword>